<dbReference type="InterPro" id="IPR006015">
    <property type="entry name" value="Universal_stress_UspA"/>
</dbReference>
<name>A0A9X9T6H0_METOG</name>
<organism evidence="3 4">
    <name type="scientific">Methanogenium organophilum</name>
    <dbReference type="NCBI Taxonomy" id="2199"/>
    <lineage>
        <taxon>Archaea</taxon>
        <taxon>Methanobacteriati</taxon>
        <taxon>Methanobacteriota</taxon>
        <taxon>Stenosarchaea group</taxon>
        <taxon>Methanomicrobia</taxon>
        <taxon>Methanomicrobiales</taxon>
        <taxon>Methanomicrobiaceae</taxon>
        <taxon>Methanogenium</taxon>
    </lineage>
</organism>
<dbReference type="InterPro" id="IPR014729">
    <property type="entry name" value="Rossmann-like_a/b/a_fold"/>
</dbReference>
<protein>
    <submittedName>
        <fullName evidence="3">Universal stress protein</fullName>
    </submittedName>
</protein>
<dbReference type="PANTHER" id="PTHR46268">
    <property type="entry name" value="STRESS RESPONSE PROTEIN NHAX"/>
    <property type="match status" value="1"/>
</dbReference>
<dbReference type="PRINTS" id="PR01438">
    <property type="entry name" value="UNVRSLSTRESS"/>
</dbReference>
<sequence>MVFKTLLVAYDGSEFSREALRTAVANAPLWDAKVHTIYVVNPRYYASTIVDPQIGVVEPRSEHWLQMLEREAEEMLEEAKEIAAAAEIEIIPHMVIGDPRDEILETAKEIGADLIILGSAGKGMTKRFLLGSVSTSVVTQSPIATLVVHTHDEK</sequence>
<dbReference type="KEGG" id="mou:OU421_08055"/>
<dbReference type="CDD" id="cd00293">
    <property type="entry name" value="USP-like"/>
    <property type="match status" value="1"/>
</dbReference>
<keyword evidence="4" id="KW-1185">Reference proteome</keyword>
<accession>A0A9X9T6H0</accession>
<dbReference type="Gene3D" id="3.40.50.620">
    <property type="entry name" value="HUPs"/>
    <property type="match status" value="1"/>
</dbReference>
<dbReference type="RefSeq" id="WP_268185578.1">
    <property type="nucleotide sequence ID" value="NZ_CP113361.1"/>
</dbReference>
<gene>
    <name evidence="3" type="ORF">OU421_08055</name>
</gene>
<reference evidence="3" key="1">
    <citation type="submission" date="2022-11" db="EMBL/GenBank/DDBJ databases">
        <title>Complete genome sequence of Methanogenium organophilum DSM 3596.</title>
        <authorList>
            <person name="Chen S.-C."/>
            <person name="Lai S.-J."/>
            <person name="You Y.-T."/>
        </authorList>
    </citation>
    <scope>NUCLEOTIDE SEQUENCE</scope>
    <source>
        <strain evidence="3">DSM 3596</strain>
    </source>
</reference>
<evidence type="ECO:0000313" key="3">
    <source>
        <dbReference type="EMBL" id="WAI00383.1"/>
    </source>
</evidence>
<feature type="domain" description="UspA" evidence="2">
    <location>
        <begin position="3"/>
        <end position="149"/>
    </location>
</feature>
<comment type="similarity">
    <text evidence="1">Belongs to the universal stress protein A family.</text>
</comment>
<dbReference type="EMBL" id="CP113361">
    <property type="protein sequence ID" value="WAI00383.1"/>
    <property type="molecule type" value="Genomic_DNA"/>
</dbReference>
<dbReference type="AlphaFoldDB" id="A0A9X9T6H0"/>
<evidence type="ECO:0000256" key="1">
    <source>
        <dbReference type="ARBA" id="ARBA00008791"/>
    </source>
</evidence>
<evidence type="ECO:0000313" key="4">
    <source>
        <dbReference type="Proteomes" id="UP001163096"/>
    </source>
</evidence>
<dbReference type="GeneID" id="76835047"/>
<proteinExistence type="inferred from homology"/>
<dbReference type="PANTHER" id="PTHR46268:SF6">
    <property type="entry name" value="UNIVERSAL STRESS PROTEIN UP12"/>
    <property type="match status" value="1"/>
</dbReference>
<dbReference type="Proteomes" id="UP001163096">
    <property type="component" value="Chromosome"/>
</dbReference>
<dbReference type="SUPFAM" id="SSF52402">
    <property type="entry name" value="Adenine nucleotide alpha hydrolases-like"/>
    <property type="match status" value="1"/>
</dbReference>
<dbReference type="InterPro" id="IPR006016">
    <property type="entry name" value="UspA"/>
</dbReference>
<dbReference type="Pfam" id="PF00582">
    <property type="entry name" value="Usp"/>
    <property type="match status" value="1"/>
</dbReference>
<evidence type="ECO:0000259" key="2">
    <source>
        <dbReference type="Pfam" id="PF00582"/>
    </source>
</evidence>